<dbReference type="Pfam" id="PF20684">
    <property type="entry name" value="Fung_rhodopsin"/>
    <property type="match status" value="1"/>
</dbReference>
<feature type="domain" description="Rhodopsin" evidence="8">
    <location>
        <begin position="70"/>
        <end position="313"/>
    </location>
</feature>
<dbReference type="OrthoDB" id="5398388at2759"/>
<feature type="transmembrane region" description="Helical" evidence="7">
    <location>
        <begin position="130"/>
        <end position="151"/>
    </location>
</feature>
<dbReference type="GO" id="GO:0016020">
    <property type="term" value="C:membrane"/>
    <property type="evidence" value="ECO:0007669"/>
    <property type="project" value="UniProtKB-SubCell"/>
</dbReference>
<evidence type="ECO:0000256" key="5">
    <source>
        <dbReference type="ARBA" id="ARBA00038359"/>
    </source>
</evidence>
<feature type="region of interest" description="Disordered" evidence="6">
    <location>
        <begin position="362"/>
        <end position="392"/>
    </location>
</feature>
<evidence type="ECO:0000313" key="9">
    <source>
        <dbReference type="EMBL" id="CAI6331419.1"/>
    </source>
</evidence>
<keyword evidence="10" id="KW-1185">Reference proteome</keyword>
<feature type="transmembrane region" description="Helical" evidence="7">
    <location>
        <begin position="245"/>
        <end position="265"/>
    </location>
</feature>
<evidence type="ECO:0000256" key="4">
    <source>
        <dbReference type="ARBA" id="ARBA00023136"/>
    </source>
</evidence>
<sequence length="392" mass="42456">MMGPASTNISANPRASLIPFYHSSTNNTAVRTVALIMTATTAPQVPSVITTSLLVVTALFPALSLLSVVLRWASRRNVKSGWQSDDWAILATWAITFAVSIDIWALAPHIGVNYATHPIRPSTVSSAKCVWSVTVLTNVALAVVKISFLLFYKRIFVTPNFIIVCWFSIACVSCWGIITSVLYIVQADPISSAWTGFGTFRYDPVALSKACVAGSLALDITILLLPTGKIMRLQMSPRKKMTVALIFALGGFCCIAAAVRLSLVFEAIAESVASKENGFVGIARTSRVVIWGVIEPNCSIIAASLPCYRPLFHGSKSQRSTTSNVYLQGTGNGISPSKTSPKAMTESEIELRDLSSAIESNSLSMDGWEENRNETYGRQVNRTATQTTRDFP</sequence>
<evidence type="ECO:0000256" key="2">
    <source>
        <dbReference type="ARBA" id="ARBA00022692"/>
    </source>
</evidence>
<name>A0A9W4XK33_9PLEO</name>
<comment type="caution">
    <text evidence="9">The sequence shown here is derived from an EMBL/GenBank/DDBJ whole genome shotgun (WGS) entry which is preliminary data.</text>
</comment>
<feature type="transmembrane region" description="Helical" evidence="7">
    <location>
        <begin position="205"/>
        <end position="225"/>
    </location>
</feature>
<feature type="region of interest" description="Disordered" evidence="6">
    <location>
        <begin position="323"/>
        <end position="345"/>
    </location>
</feature>
<dbReference type="InterPro" id="IPR052337">
    <property type="entry name" value="SAT4-like"/>
</dbReference>
<evidence type="ECO:0000256" key="1">
    <source>
        <dbReference type="ARBA" id="ARBA00004141"/>
    </source>
</evidence>
<feature type="compositionally biased region" description="Polar residues" evidence="6">
    <location>
        <begin position="323"/>
        <end position="342"/>
    </location>
</feature>
<evidence type="ECO:0000313" key="10">
    <source>
        <dbReference type="Proteomes" id="UP001152607"/>
    </source>
</evidence>
<feature type="transmembrane region" description="Helical" evidence="7">
    <location>
        <begin position="45"/>
        <end position="66"/>
    </location>
</feature>
<comment type="similarity">
    <text evidence="5">Belongs to the SAT4 family.</text>
</comment>
<evidence type="ECO:0000256" key="6">
    <source>
        <dbReference type="SAM" id="MobiDB-lite"/>
    </source>
</evidence>
<keyword evidence="4 7" id="KW-0472">Membrane</keyword>
<organism evidence="9 10">
    <name type="scientific">Periconia digitata</name>
    <dbReference type="NCBI Taxonomy" id="1303443"/>
    <lineage>
        <taxon>Eukaryota</taxon>
        <taxon>Fungi</taxon>
        <taxon>Dikarya</taxon>
        <taxon>Ascomycota</taxon>
        <taxon>Pezizomycotina</taxon>
        <taxon>Dothideomycetes</taxon>
        <taxon>Pleosporomycetidae</taxon>
        <taxon>Pleosporales</taxon>
        <taxon>Massarineae</taxon>
        <taxon>Periconiaceae</taxon>
        <taxon>Periconia</taxon>
    </lineage>
</organism>
<evidence type="ECO:0000259" key="8">
    <source>
        <dbReference type="Pfam" id="PF20684"/>
    </source>
</evidence>
<gene>
    <name evidence="9" type="ORF">PDIGIT_LOCUS4444</name>
</gene>
<feature type="transmembrane region" description="Helical" evidence="7">
    <location>
        <begin position="87"/>
        <end position="110"/>
    </location>
</feature>
<feature type="compositionally biased region" description="Polar residues" evidence="6">
    <location>
        <begin position="376"/>
        <end position="392"/>
    </location>
</feature>
<feature type="transmembrane region" description="Helical" evidence="7">
    <location>
        <begin position="163"/>
        <end position="185"/>
    </location>
</feature>
<dbReference type="EMBL" id="CAOQHR010000003">
    <property type="protein sequence ID" value="CAI6331419.1"/>
    <property type="molecule type" value="Genomic_DNA"/>
</dbReference>
<evidence type="ECO:0000256" key="3">
    <source>
        <dbReference type="ARBA" id="ARBA00022989"/>
    </source>
</evidence>
<dbReference type="PANTHER" id="PTHR33048">
    <property type="entry name" value="PTH11-LIKE INTEGRAL MEMBRANE PROTEIN (AFU_ORTHOLOGUE AFUA_5G11245)"/>
    <property type="match status" value="1"/>
</dbReference>
<comment type="subcellular location">
    <subcellularLocation>
        <location evidence="1">Membrane</location>
        <topology evidence="1">Multi-pass membrane protein</topology>
    </subcellularLocation>
</comment>
<protein>
    <recommendedName>
        <fullName evidence="8">Rhodopsin domain-containing protein</fullName>
    </recommendedName>
</protein>
<keyword evidence="2 7" id="KW-0812">Transmembrane</keyword>
<proteinExistence type="inferred from homology"/>
<keyword evidence="3 7" id="KW-1133">Transmembrane helix</keyword>
<accession>A0A9W4XK33</accession>
<dbReference type="Proteomes" id="UP001152607">
    <property type="component" value="Unassembled WGS sequence"/>
</dbReference>
<dbReference type="InterPro" id="IPR049326">
    <property type="entry name" value="Rhodopsin_dom_fungi"/>
</dbReference>
<evidence type="ECO:0000256" key="7">
    <source>
        <dbReference type="SAM" id="Phobius"/>
    </source>
</evidence>
<dbReference type="PANTHER" id="PTHR33048:SF18">
    <property type="entry name" value="INTEGRAL MEMBRANE PROTEIN"/>
    <property type="match status" value="1"/>
</dbReference>
<reference evidence="9" key="1">
    <citation type="submission" date="2023-01" db="EMBL/GenBank/DDBJ databases">
        <authorList>
            <person name="Van Ghelder C."/>
            <person name="Rancurel C."/>
        </authorList>
    </citation>
    <scope>NUCLEOTIDE SEQUENCE</scope>
    <source>
        <strain evidence="9">CNCM I-4278</strain>
    </source>
</reference>
<dbReference type="AlphaFoldDB" id="A0A9W4XK33"/>